<gene>
    <name evidence="9" type="ORF">B7P43_G17406</name>
</gene>
<keyword evidence="2 8" id="KW-1003">Cell membrane</keyword>
<feature type="transmembrane region" description="Helical" evidence="8">
    <location>
        <begin position="331"/>
        <end position="351"/>
    </location>
</feature>
<protein>
    <recommendedName>
        <fullName evidence="8">Gustatory receptor</fullName>
    </recommendedName>
</protein>
<dbReference type="STRING" id="105785.A0A2J7QY84"/>
<evidence type="ECO:0000256" key="5">
    <source>
        <dbReference type="ARBA" id="ARBA00023136"/>
    </source>
</evidence>
<dbReference type="GO" id="GO:0007635">
    <property type="term" value="P:chemosensory behavior"/>
    <property type="evidence" value="ECO:0007669"/>
    <property type="project" value="TreeGrafter"/>
</dbReference>
<keyword evidence="10" id="KW-1185">Reference proteome</keyword>
<evidence type="ECO:0000256" key="8">
    <source>
        <dbReference type="RuleBase" id="RU363108"/>
    </source>
</evidence>
<evidence type="ECO:0000256" key="4">
    <source>
        <dbReference type="ARBA" id="ARBA00022989"/>
    </source>
</evidence>
<dbReference type="GO" id="GO:0030425">
    <property type="term" value="C:dendrite"/>
    <property type="evidence" value="ECO:0007669"/>
    <property type="project" value="TreeGrafter"/>
</dbReference>
<dbReference type="GO" id="GO:0030424">
    <property type="term" value="C:axon"/>
    <property type="evidence" value="ECO:0007669"/>
    <property type="project" value="TreeGrafter"/>
</dbReference>
<dbReference type="GO" id="GO:0007165">
    <property type="term" value="P:signal transduction"/>
    <property type="evidence" value="ECO:0007669"/>
    <property type="project" value="UniProtKB-KW"/>
</dbReference>
<comment type="caution">
    <text evidence="9">The sequence shown here is derived from an EMBL/GenBank/DDBJ whole genome shotgun (WGS) entry which is preliminary data.</text>
</comment>
<dbReference type="GO" id="GO:0005886">
    <property type="term" value="C:plasma membrane"/>
    <property type="evidence" value="ECO:0007669"/>
    <property type="project" value="UniProtKB-SubCell"/>
</dbReference>
<evidence type="ECO:0000256" key="7">
    <source>
        <dbReference type="ARBA" id="ARBA00023224"/>
    </source>
</evidence>
<sequence>MSVVNRKEIMKLVMKLRTIDDVLLQGNEFRIYTKTRRRMLLELTVIFGVFIPFLCYDSYFFGQLSSLTFESMSRFSNVINVTTVIQFLWGMRFFKHRLRLLNRKLSAGFHSHPNNTRKPKGTSHSEIEKRFRGLYCRRLEEGCGLREIYGVFRKDNIKISTVLPISDTKHSDFSTLHRNISTDQVSYVLNLRSTYNLIYEATLLANSVYGISIIFALVYCFVSTVSNTYYTILDSFRNFDKLENKLSNIQYYVSTHILWVIISVGKTVAVSGSCHMVEEETKALANNLQKLQLHHLIRPDVLLQLQQFSTQVAENSIHFTAFGFFSVNLSLLYAFIASSATYVIILIQFRLN</sequence>
<dbReference type="FunCoup" id="A0A2J7QY84">
    <property type="interactions" value="48"/>
</dbReference>
<dbReference type="GO" id="GO:0043025">
    <property type="term" value="C:neuronal cell body"/>
    <property type="evidence" value="ECO:0007669"/>
    <property type="project" value="TreeGrafter"/>
</dbReference>
<dbReference type="AlphaFoldDB" id="A0A2J7QY84"/>
<dbReference type="OrthoDB" id="6366728at2759"/>
<evidence type="ECO:0000256" key="2">
    <source>
        <dbReference type="ARBA" id="ARBA00022475"/>
    </source>
</evidence>
<accession>A0A2J7QY84</accession>
<evidence type="ECO:0000256" key="3">
    <source>
        <dbReference type="ARBA" id="ARBA00022692"/>
    </source>
</evidence>
<dbReference type="EMBL" id="NEVH01009126">
    <property type="protein sequence ID" value="PNF33539.1"/>
    <property type="molecule type" value="Genomic_DNA"/>
</dbReference>
<dbReference type="InParanoid" id="A0A2J7QY84"/>
<feature type="transmembrane region" description="Helical" evidence="8">
    <location>
        <begin position="208"/>
        <end position="229"/>
    </location>
</feature>
<dbReference type="PANTHER" id="PTHR21143">
    <property type="entry name" value="INVERTEBRATE GUSTATORY RECEPTOR"/>
    <property type="match status" value="1"/>
</dbReference>
<feature type="transmembrane region" description="Helical" evidence="8">
    <location>
        <begin position="40"/>
        <end position="62"/>
    </location>
</feature>
<dbReference type="PANTHER" id="PTHR21143:SF133">
    <property type="entry name" value="GUSTATORY AND PHEROMONE RECEPTOR 32A-RELATED"/>
    <property type="match status" value="1"/>
</dbReference>
<organism evidence="9 10">
    <name type="scientific">Cryptotermes secundus</name>
    <dbReference type="NCBI Taxonomy" id="105785"/>
    <lineage>
        <taxon>Eukaryota</taxon>
        <taxon>Metazoa</taxon>
        <taxon>Ecdysozoa</taxon>
        <taxon>Arthropoda</taxon>
        <taxon>Hexapoda</taxon>
        <taxon>Insecta</taxon>
        <taxon>Pterygota</taxon>
        <taxon>Neoptera</taxon>
        <taxon>Polyneoptera</taxon>
        <taxon>Dictyoptera</taxon>
        <taxon>Blattodea</taxon>
        <taxon>Blattoidea</taxon>
        <taxon>Termitoidae</taxon>
        <taxon>Kalotermitidae</taxon>
        <taxon>Cryptotermitinae</taxon>
        <taxon>Cryptotermes</taxon>
    </lineage>
</organism>
<comment type="caution">
    <text evidence="8">Lacks conserved residue(s) required for the propagation of feature annotation.</text>
</comment>
<keyword evidence="7 8" id="KW-0807">Transducer</keyword>
<comment type="subcellular location">
    <subcellularLocation>
        <location evidence="1 8">Cell membrane</location>
        <topology evidence="1 8">Multi-pass membrane protein</topology>
    </subcellularLocation>
</comment>
<dbReference type="InterPro" id="IPR013604">
    <property type="entry name" value="7TM_chemorcpt"/>
</dbReference>
<comment type="similarity">
    <text evidence="8">Belongs to the insect chemoreceptor superfamily. Gustatory receptor (GR) family.</text>
</comment>
<evidence type="ECO:0000313" key="10">
    <source>
        <dbReference type="Proteomes" id="UP000235965"/>
    </source>
</evidence>
<dbReference type="GO" id="GO:0050909">
    <property type="term" value="P:sensory perception of taste"/>
    <property type="evidence" value="ECO:0007669"/>
    <property type="project" value="InterPro"/>
</dbReference>
<evidence type="ECO:0000256" key="6">
    <source>
        <dbReference type="ARBA" id="ARBA00023170"/>
    </source>
</evidence>
<name>A0A2J7QY84_9NEOP</name>
<keyword evidence="5 8" id="KW-0472">Membrane</keyword>
<keyword evidence="4 8" id="KW-1133">Transmembrane helix</keyword>
<reference evidence="9 10" key="1">
    <citation type="submission" date="2017-12" db="EMBL/GenBank/DDBJ databases">
        <title>Hemimetabolous genomes reveal molecular basis of termite eusociality.</title>
        <authorList>
            <person name="Harrison M.C."/>
            <person name="Jongepier E."/>
            <person name="Robertson H.M."/>
            <person name="Arning N."/>
            <person name="Bitard-Feildel T."/>
            <person name="Chao H."/>
            <person name="Childers C.P."/>
            <person name="Dinh H."/>
            <person name="Doddapaneni H."/>
            <person name="Dugan S."/>
            <person name="Gowin J."/>
            <person name="Greiner C."/>
            <person name="Han Y."/>
            <person name="Hu H."/>
            <person name="Hughes D.S.T."/>
            <person name="Huylmans A.-K."/>
            <person name="Kemena C."/>
            <person name="Kremer L.P.M."/>
            <person name="Lee S.L."/>
            <person name="Lopez-Ezquerra A."/>
            <person name="Mallet L."/>
            <person name="Monroy-Kuhn J.M."/>
            <person name="Moser A."/>
            <person name="Murali S.C."/>
            <person name="Muzny D.M."/>
            <person name="Otani S."/>
            <person name="Piulachs M.-D."/>
            <person name="Poelchau M."/>
            <person name="Qu J."/>
            <person name="Schaub F."/>
            <person name="Wada-Katsumata A."/>
            <person name="Worley K.C."/>
            <person name="Xie Q."/>
            <person name="Ylla G."/>
            <person name="Poulsen M."/>
            <person name="Gibbs R.A."/>
            <person name="Schal C."/>
            <person name="Richards S."/>
            <person name="Belles X."/>
            <person name="Korb J."/>
            <person name="Bornberg-Bauer E."/>
        </authorList>
    </citation>
    <scope>NUCLEOTIDE SEQUENCE [LARGE SCALE GENOMIC DNA]</scope>
    <source>
        <tissue evidence="9">Whole body</tissue>
    </source>
</reference>
<dbReference type="Proteomes" id="UP000235965">
    <property type="component" value="Unassembled WGS sequence"/>
</dbReference>
<evidence type="ECO:0000313" key="9">
    <source>
        <dbReference type="EMBL" id="PNF33539.1"/>
    </source>
</evidence>
<comment type="function">
    <text evidence="8">Gustatory receptor which mediates acceptance or avoidance behavior, depending on its substrates.</text>
</comment>
<feature type="transmembrane region" description="Helical" evidence="8">
    <location>
        <begin position="74"/>
        <end position="94"/>
    </location>
</feature>
<dbReference type="GO" id="GO:0008049">
    <property type="term" value="P:male courtship behavior"/>
    <property type="evidence" value="ECO:0007669"/>
    <property type="project" value="TreeGrafter"/>
</dbReference>
<evidence type="ECO:0000256" key="1">
    <source>
        <dbReference type="ARBA" id="ARBA00004651"/>
    </source>
</evidence>
<keyword evidence="3 8" id="KW-0812">Transmembrane</keyword>
<keyword evidence="6 8" id="KW-0675">Receptor</keyword>
<dbReference type="Pfam" id="PF08395">
    <property type="entry name" value="7tm_7"/>
    <property type="match status" value="1"/>
</dbReference>
<proteinExistence type="inferred from homology"/>